<protein>
    <recommendedName>
        <fullName evidence="1">Antitoxin FitA-like ribbon-helix-helix domain-containing protein</fullName>
    </recommendedName>
</protein>
<dbReference type="RefSeq" id="WP_086089796.1">
    <property type="nucleotide sequence ID" value="NZ_CP021112.1"/>
</dbReference>
<dbReference type="InterPro" id="IPR053853">
    <property type="entry name" value="FitA-like_RHH"/>
</dbReference>
<feature type="domain" description="Antitoxin FitA-like ribbon-helix-helix" evidence="1">
    <location>
        <begin position="4"/>
        <end position="40"/>
    </location>
</feature>
<evidence type="ECO:0000313" key="2">
    <source>
        <dbReference type="EMBL" id="ARQ01401.1"/>
    </source>
</evidence>
<dbReference type="OrthoDB" id="27260at2"/>
<reference evidence="2 3" key="1">
    <citation type="submission" date="2017-05" db="EMBL/GenBank/DDBJ databases">
        <title>Full genome sequence of Pseudorhodoplanes sinuspersici.</title>
        <authorList>
            <person name="Dastgheib S.M.M."/>
            <person name="Shavandi M."/>
            <person name="Tirandaz H."/>
        </authorList>
    </citation>
    <scope>NUCLEOTIDE SEQUENCE [LARGE SCALE GENOMIC DNA]</scope>
    <source>
        <strain evidence="2 3">RIPI110</strain>
    </source>
</reference>
<dbReference type="EMBL" id="CP021112">
    <property type="protein sequence ID" value="ARQ01401.1"/>
    <property type="molecule type" value="Genomic_DNA"/>
</dbReference>
<sequence length="80" mass="9028">MVDILVRNVDQATADRLKQKAKAEGKSVSEIAREALTAAAKPSKEEAWAEADRLRQKIGKVTGDSTADIREWRDNDERYR</sequence>
<dbReference type="KEGG" id="psin:CAK95_21550"/>
<gene>
    <name evidence="2" type="ORF">CAK95_21550</name>
</gene>
<dbReference type="Pfam" id="PF22513">
    <property type="entry name" value="FitA-like_RHH"/>
    <property type="match status" value="1"/>
</dbReference>
<keyword evidence="3" id="KW-1185">Reference proteome</keyword>
<evidence type="ECO:0000259" key="1">
    <source>
        <dbReference type="Pfam" id="PF22513"/>
    </source>
</evidence>
<organism evidence="2 3">
    <name type="scientific">Pseudorhodoplanes sinuspersici</name>
    <dbReference type="NCBI Taxonomy" id="1235591"/>
    <lineage>
        <taxon>Bacteria</taxon>
        <taxon>Pseudomonadati</taxon>
        <taxon>Pseudomonadota</taxon>
        <taxon>Alphaproteobacteria</taxon>
        <taxon>Hyphomicrobiales</taxon>
        <taxon>Pseudorhodoplanes</taxon>
    </lineage>
</organism>
<dbReference type="InterPro" id="IPR010985">
    <property type="entry name" value="Ribbon_hlx_hlx"/>
</dbReference>
<accession>A0A1W6ZW91</accession>
<evidence type="ECO:0000313" key="3">
    <source>
        <dbReference type="Proteomes" id="UP000194137"/>
    </source>
</evidence>
<dbReference type="AlphaFoldDB" id="A0A1W6ZW91"/>
<dbReference type="Proteomes" id="UP000194137">
    <property type="component" value="Chromosome"/>
</dbReference>
<dbReference type="SUPFAM" id="SSF47598">
    <property type="entry name" value="Ribbon-helix-helix"/>
    <property type="match status" value="1"/>
</dbReference>
<dbReference type="GO" id="GO:0006355">
    <property type="term" value="P:regulation of DNA-templated transcription"/>
    <property type="evidence" value="ECO:0007669"/>
    <property type="project" value="InterPro"/>
</dbReference>
<proteinExistence type="predicted"/>
<name>A0A1W6ZW91_9HYPH</name>